<evidence type="ECO:0000259" key="4">
    <source>
        <dbReference type="Pfam" id="PF04500"/>
    </source>
</evidence>
<dbReference type="InterPro" id="IPR007588">
    <property type="entry name" value="Znf_FLYWCH"/>
</dbReference>
<evidence type="ECO:0008006" key="8">
    <source>
        <dbReference type="Google" id="ProtNLM"/>
    </source>
</evidence>
<evidence type="ECO:0000256" key="2">
    <source>
        <dbReference type="ARBA" id="ARBA00022771"/>
    </source>
</evidence>
<keyword evidence="1" id="KW-0479">Metal-binding</keyword>
<protein>
    <recommendedName>
        <fullName evidence="8">MULE transposase domain-containing protein</fullName>
    </recommendedName>
</protein>
<evidence type="ECO:0000256" key="1">
    <source>
        <dbReference type="ARBA" id="ARBA00022723"/>
    </source>
</evidence>
<feature type="domain" description="FLYWCH-type" evidence="4">
    <location>
        <begin position="9"/>
        <end position="69"/>
    </location>
</feature>
<dbReference type="PANTHER" id="PTHR47160:SF10">
    <property type="entry name" value="MULE TRANSPOSASE DOMAIN-CONTAINING PROTEIN"/>
    <property type="match status" value="1"/>
</dbReference>
<name>A0AAN8KGK3_PATCE</name>
<dbReference type="AlphaFoldDB" id="A0AAN8KGK3"/>
<dbReference type="PANTHER" id="PTHR47160">
    <property type="entry name" value="PUTATIVE-RELATED"/>
    <property type="match status" value="1"/>
</dbReference>
<dbReference type="EMBL" id="JAZGQO010000001">
    <property type="protein sequence ID" value="KAK6195696.1"/>
    <property type="molecule type" value="Genomic_DNA"/>
</dbReference>
<dbReference type="Proteomes" id="UP001347796">
    <property type="component" value="Unassembled WGS sequence"/>
</dbReference>
<accession>A0AAN8KGK3</accession>
<dbReference type="Gene3D" id="2.20.25.240">
    <property type="match status" value="1"/>
</dbReference>
<dbReference type="Pfam" id="PF10551">
    <property type="entry name" value="MULE"/>
    <property type="match status" value="1"/>
</dbReference>
<reference evidence="6 7" key="1">
    <citation type="submission" date="2024-01" db="EMBL/GenBank/DDBJ databases">
        <title>The genome of the rayed Mediterranean limpet Patella caerulea (Linnaeus, 1758).</title>
        <authorList>
            <person name="Anh-Thu Weber A."/>
            <person name="Halstead-Nussloch G."/>
        </authorList>
    </citation>
    <scope>NUCLEOTIDE SEQUENCE [LARGE SCALE GENOMIC DNA]</scope>
    <source>
        <strain evidence="6">AATW-2023a</strain>
        <tissue evidence="6">Whole specimen</tissue>
    </source>
</reference>
<keyword evidence="2" id="KW-0863">Zinc-finger</keyword>
<dbReference type="InterPro" id="IPR018289">
    <property type="entry name" value="MULE_transposase_dom"/>
</dbReference>
<evidence type="ECO:0000313" key="6">
    <source>
        <dbReference type="EMBL" id="KAK6195696.1"/>
    </source>
</evidence>
<organism evidence="6 7">
    <name type="scientific">Patella caerulea</name>
    <name type="common">Rayed Mediterranean limpet</name>
    <dbReference type="NCBI Taxonomy" id="87958"/>
    <lineage>
        <taxon>Eukaryota</taxon>
        <taxon>Metazoa</taxon>
        <taxon>Spiralia</taxon>
        <taxon>Lophotrochozoa</taxon>
        <taxon>Mollusca</taxon>
        <taxon>Gastropoda</taxon>
        <taxon>Patellogastropoda</taxon>
        <taxon>Patelloidea</taxon>
        <taxon>Patellidae</taxon>
        <taxon>Patella</taxon>
    </lineage>
</organism>
<dbReference type="Pfam" id="PF04500">
    <property type="entry name" value="FLYWCH"/>
    <property type="match status" value="1"/>
</dbReference>
<keyword evidence="7" id="KW-1185">Reference proteome</keyword>
<gene>
    <name evidence="6" type="ORF">SNE40_001068</name>
</gene>
<sequence>MAFICDGHRKGGKVLVKDGFRYLRNKVTKTTIYWRCWKPICGSLLQTNVFDVRSDNPNINIWRETDHNHESDDDMIEYARFVMELKKEIRRNPSTTIKRIYDAGLIKKVRRGDSREFIPDFLKIRPILARARRQILPSIPKTTTDVVIEGQWTKTWSNYDFLLDHDVDWGVTLFGTAENIRRLQKCKDVYMDGTFRTCPNPYTQVFTIHGNYRNRVLPFVMGLMVGRTVGHYRHVLGVVKAAVRRESGHRWRPRKVISDFEPALTNAIETELPNAELSGCYFHFTQSLWSKIQELGLATRYRRHIRLRKCLRKFMAIGYLPVTLVRANFQTLATAPRTLRLIRRCPELQDFITYMENNYFEGSFPPALWNVHQRDMDNRTNNHVEG</sequence>
<evidence type="ECO:0000256" key="3">
    <source>
        <dbReference type="ARBA" id="ARBA00022833"/>
    </source>
</evidence>
<evidence type="ECO:0000313" key="7">
    <source>
        <dbReference type="Proteomes" id="UP001347796"/>
    </source>
</evidence>
<dbReference type="GO" id="GO:0008270">
    <property type="term" value="F:zinc ion binding"/>
    <property type="evidence" value="ECO:0007669"/>
    <property type="project" value="UniProtKB-KW"/>
</dbReference>
<evidence type="ECO:0000259" key="5">
    <source>
        <dbReference type="Pfam" id="PF10551"/>
    </source>
</evidence>
<comment type="caution">
    <text evidence="6">The sequence shown here is derived from an EMBL/GenBank/DDBJ whole genome shotgun (WGS) entry which is preliminary data.</text>
</comment>
<feature type="domain" description="MULE transposase" evidence="5">
    <location>
        <begin position="190"/>
        <end position="286"/>
    </location>
</feature>
<proteinExistence type="predicted"/>
<keyword evidence="3" id="KW-0862">Zinc</keyword>